<dbReference type="Pfam" id="PF02153">
    <property type="entry name" value="PDH_N"/>
    <property type="match status" value="1"/>
</dbReference>
<dbReference type="OrthoDB" id="9800497at2"/>
<gene>
    <name evidence="3" type="ORF">Dthio_PD2770</name>
</gene>
<dbReference type="EMBL" id="ACJN02000001">
    <property type="protein sequence ID" value="EFI35355.1"/>
    <property type="molecule type" value="Genomic_DNA"/>
</dbReference>
<comment type="caution">
    <text evidence="3">The sequence shown here is derived from an EMBL/GenBank/DDBJ whole genome shotgun (WGS) entry which is preliminary data.</text>
</comment>
<organism evidence="3 4">
    <name type="scientific">Desulfonatronospira thiodismutans ASO3-1</name>
    <dbReference type="NCBI Taxonomy" id="555779"/>
    <lineage>
        <taxon>Bacteria</taxon>
        <taxon>Pseudomonadati</taxon>
        <taxon>Thermodesulfobacteriota</taxon>
        <taxon>Desulfovibrionia</taxon>
        <taxon>Desulfovibrionales</taxon>
        <taxon>Desulfonatronovibrionaceae</taxon>
        <taxon>Desulfonatronospira</taxon>
    </lineage>
</organism>
<dbReference type="Gene3D" id="1.10.3660.10">
    <property type="entry name" value="6-phosphogluconate dehydrogenase C-terminal like domain"/>
    <property type="match status" value="1"/>
</dbReference>
<dbReference type="RefSeq" id="WP_008868487.1">
    <property type="nucleotide sequence ID" value="NZ_ACJN02000001.1"/>
</dbReference>
<proteinExistence type="predicted"/>
<dbReference type="SUPFAM" id="SSF48179">
    <property type="entry name" value="6-phosphogluconate dehydrogenase C-terminal domain-like"/>
    <property type="match status" value="1"/>
</dbReference>
<protein>
    <submittedName>
        <fullName evidence="3">Prephenate dehydrogenase</fullName>
    </submittedName>
</protein>
<dbReference type="PANTHER" id="PTHR21363">
    <property type="entry name" value="PREPHENATE DEHYDROGENASE"/>
    <property type="match status" value="1"/>
</dbReference>
<keyword evidence="4" id="KW-1185">Reference proteome</keyword>
<dbReference type="Proteomes" id="UP000005496">
    <property type="component" value="Unassembled WGS sequence"/>
</dbReference>
<dbReference type="InterPro" id="IPR046826">
    <property type="entry name" value="PDH_N"/>
</dbReference>
<dbReference type="AlphaFoldDB" id="D6SKZ4"/>
<evidence type="ECO:0000259" key="2">
    <source>
        <dbReference type="PROSITE" id="PS51176"/>
    </source>
</evidence>
<reference evidence="3" key="1">
    <citation type="submission" date="2010-05" db="EMBL/GenBank/DDBJ databases">
        <title>The draft genome of Desulfonatronospira thiodismutans ASO3-1.</title>
        <authorList>
            <consortium name="US DOE Joint Genome Institute (JGI-PGF)"/>
            <person name="Lucas S."/>
            <person name="Copeland A."/>
            <person name="Lapidus A."/>
            <person name="Cheng J.-F."/>
            <person name="Bruce D."/>
            <person name="Goodwin L."/>
            <person name="Pitluck S."/>
            <person name="Chertkov O."/>
            <person name="Brettin T."/>
            <person name="Detter J.C."/>
            <person name="Han C."/>
            <person name="Land M.L."/>
            <person name="Hauser L."/>
            <person name="Kyrpides N."/>
            <person name="Mikhailova N."/>
            <person name="Muyzer G."/>
            <person name="Woyke T."/>
        </authorList>
    </citation>
    <scope>NUCLEOTIDE SEQUENCE [LARGE SCALE GENOMIC DNA]</scope>
    <source>
        <strain evidence="3">ASO3-1</strain>
    </source>
</reference>
<dbReference type="eggNOG" id="COG0287">
    <property type="taxonomic scope" value="Bacteria"/>
</dbReference>
<feature type="domain" description="Prephenate/arogenate dehydrogenase" evidence="2">
    <location>
        <begin position="5"/>
        <end position="258"/>
    </location>
</feature>
<dbReference type="GO" id="GO:0004665">
    <property type="term" value="F:prephenate dehydrogenase (NADP+) activity"/>
    <property type="evidence" value="ECO:0007669"/>
    <property type="project" value="InterPro"/>
</dbReference>
<keyword evidence="1" id="KW-0560">Oxidoreductase</keyword>
<evidence type="ECO:0000256" key="1">
    <source>
        <dbReference type="ARBA" id="ARBA00023002"/>
    </source>
</evidence>
<dbReference type="InterPro" id="IPR008927">
    <property type="entry name" value="6-PGluconate_DH-like_C_sf"/>
</dbReference>
<dbReference type="GO" id="GO:0006571">
    <property type="term" value="P:tyrosine biosynthetic process"/>
    <property type="evidence" value="ECO:0007669"/>
    <property type="project" value="InterPro"/>
</dbReference>
<dbReference type="GO" id="GO:0070403">
    <property type="term" value="F:NAD+ binding"/>
    <property type="evidence" value="ECO:0007669"/>
    <property type="project" value="InterPro"/>
</dbReference>
<name>D6SKZ4_9BACT</name>
<dbReference type="GO" id="GO:0008977">
    <property type="term" value="F:prephenate dehydrogenase (NAD+) activity"/>
    <property type="evidence" value="ECO:0007669"/>
    <property type="project" value="InterPro"/>
</dbReference>
<accession>D6SKZ4</accession>
<dbReference type="InterPro" id="IPR003099">
    <property type="entry name" value="Prephen_DH"/>
</dbReference>
<dbReference type="SUPFAM" id="SSF51735">
    <property type="entry name" value="NAD(P)-binding Rossmann-fold domains"/>
    <property type="match status" value="1"/>
</dbReference>
<dbReference type="InterPro" id="IPR036291">
    <property type="entry name" value="NAD(P)-bd_dom_sf"/>
</dbReference>
<dbReference type="Gene3D" id="3.40.50.720">
    <property type="entry name" value="NAD(P)-binding Rossmann-like Domain"/>
    <property type="match status" value="1"/>
</dbReference>
<evidence type="ECO:0000313" key="3">
    <source>
        <dbReference type="EMBL" id="EFI35355.1"/>
    </source>
</evidence>
<dbReference type="PROSITE" id="PS51176">
    <property type="entry name" value="PDH_ADH"/>
    <property type="match status" value="1"/>
</dbReference>
<sequence length="258" mass="28539">MHMVNELVLVGSKGQMGTLIKNKLSAGGVNVLPLDRPFPEEELPDILGRADMLLLAVPVAGMDEVLELMSPYFSSALIVADISSVKTLPVNKMQHFHQGPVMGTHPLFGPSPSEDDELKVALCPGHNLQDHHVQAVSEVFDRGGMLTFISSCREHDQAMACIQGLNFVTTISYFASLPQDIDLDTFATPSFRRRATAARKMLNEDAVLFSSLAEDNPYTGQMIRRFKSFLNLSAAGEFELLTDKALWWWRNFSDRQGG</sequence>
<evidence type="ECO:0000313" key="4">
    <source>
        <dbReference type="Proteomes" id="UP000005496"/>
    </source>
</evidence>
<dbReference type="PANTHER" id="PTHR21363:SF0">
    <property type="entry name" value="PREPHENATE DEHYDROGENASE [NADP(+)]"/>
    <property type="match status" value="1"/>
</dbReference>
<dbReference type="InterPro" id="IPR050812">
    <property type="entry name" value="Preph/Arog_dehydrog"/>
</dbReference>